<reference evidence="3" key="1">
    <citation type="submission" date="2006-10" db="EMBL/GenBank/DDBJ databases">
        <title>Complete sequence of Solibacter usitatus Ellin6076.</title>
        <authorList>
            <consortium name="US DOE Joint Genome Institute"/>
            <person name="Copeland A."/>
            <person name="Lucas S."/>
            <person name="Lapidus A."/>
            <person name="Barry K."/>
            <person name="Detter J.C."/>
            <person name="Glavina del Rio T."/>
            <person name="Hammon N."/>
            <person name="Israni S."/>
            <person name="Dalin E."/>
            <person name="Tice H."/>
            <person name="Pitluck S."/>
            <person name="Thompson L.S."/>
            <person name="Brettin T."/>
            <person name="Bruce D."/>
            <person name="Han C."/>
            <person name="Tapia R."/>
            <person name="Gilna P."/>
            <person name="Schmutz J."/>
            <person name="Larimer F."/>
            <person name="Land M."/>
            <person name="Hauser L."/>
            <person name="Kyrpides N."/>
            <person name="Mikhailova N."/>
            <person name="Janssen P.H."/>
            <person name="Kuske C.R."/>
            <person name="Richardson P."/>
        </authorList>
    </citation>
    <scope>NUCLEOTIDE SEQUENCE</scope>
    <source>
        <strain evidence="3">Ellin6076</strain>
    </source>
</reference>
<feature type="domain" description="Cytochrome c assembly protein" evidence="2">
    <location>
        <begin position="70"/>
        <end position="256"/>
    </location>
</feature>
<feature type="transmembrane region" description="Helical" evidence="1">
    <location>
        <begin position="6"/>
        <end position="27"/>
    </location>
</feature>
<feature type="transmembrane region" description="Helical" evidence="1">
    <location>
        <begin position="133"/>
        <end position="155"/>
    </location>
</feature>
<feature type="transmembrane region" description="Helical" evidence="1">
    <location>
        <begin position="185"/>
        <end position="206"/>
    </location>
</feature>
<dbReference type="HOGENOM" id="CLU_049710_2_2_0"/>
<dbReference type="InterPro" id="IPR052372">
    <property type="entry name" value="YpjD/HemX"/>
</dbReference>
<dbReference type="GO" id="GO:0020037">
    <property type="term" value="F:heme binding"/>
    <property type="evidence" value="ECO:0007669"/>
    <property type="project" value="InterPro"/>
</dbReference>
<dbReference type="KEGG" id="sus:Acid_3177"/>
<evidence type="ECO:0000259" key="2">
    <source>
        <dbReference type="Pfam" id="PF01578"/>
    </source>
</evidence>
<evidence type="ECO:0000313" key="3">
    <source>
        <dbReference type="EMBL" id="ABJ84154.1"/>
    </source>
</evidence>
<feature type="transmembrane region" description="Helical" evidence="1">
    <location>
        <begin position="34"/>
        <end position="51"/>
    </location>
</feature>
<sequence length="273" mass="30528">MAEMSVIWLRVAAAFYSLGLLHAILTLVRRREHLFRVALTAFTIGGVFHFVSIVEEGIINNRCPITNFYETLSMCAFLVGIGFIAVHLRYRVESLSVFIFPLVFVMALVATMGNPVSAWSSPIVRNAWLTVHIVLVLLGYAALLFTAVASLLYLFQERELKSKKPSKFYYRLPPLGTLDELMSKFMTLGFVLITLAVIAGSTWAFIELKADWIRQPKIAISFFTWGVYFALVCLRVTAGWRGRKAALMTIAVVGFSALTWAAHARLGSLLLKP</sequence>
<protein>
    <submittedName>
        <fullName evidence="3">Cytochrome c assembly protein</fullName>
    </submittedName>
</protein>
<dbReference type="PANTHER" id="PTHR38034">
    <property type="entry name" value="INNER MEMBRANE PROTEIN YPJD"/>
    <property type="match status" value="1"/>
</dbReference>
<dbReference type="EMBL" id="CP000473">
    <property type="protein sequence ID" value="ABJ84154.1"/>
    <property type="molecule type" value="Genomic_DNA"/>
</dbReference>
<gene>
    <name evidence="3" type="ordered locus">Acid_3177</name>
</gene>
<keyword evidence="1" id="KW-0812">Transmembrane</keyword>
<dbReference type="InParanoid" id="Q022E6"/>
<proteinExistence type="predicted"/>
<dbReference type="Pfam" id="PF01578">
    <property type="entry name" value="Cytochrom_C_asm"/>
    <property type="match status" value="1"/>
</dbReference>
<feature type="transmembrane region" description="Helical" evidence="1">
    <location>
        <begin position="95"/>
        <end position="113"/>
    </location>
</feature>
<dbReference type="AlphaFoldDB" id="Q022E6"/>
<feature type="transmembrane region" description="Helical" evidence="1">
    <location>
        <begin position="71"/>
        <end position="88"/>
    </location>
</feature>
<dbReference type="GO" id="GO:0005886">
    <property type="term" value="C:plasma membrane"/>
    <property type="evidence" value="ECO:0007669"/>
    <property type="project" value="TreeGrafter"/>
</dbReference>
<dbReference type="FunCoup" id="Q022E6">
    <property type="interactions" value="67"/>
</dbReference>
<dbReference type="STRING" id="234267.Acid_3177"/>
<feature type="transmembrane region" description="Helical" evidence="1">
    <location>
        <begin position="218"/>
        <end position="238"/>
    </location>
</feature>
<feature type="transmembrane region" description="Helical" evidence="1">
    <location>
        <begin position="245"/>
        <end position="263"/>
    </location>
</feature>
<organism evidence="3">
    <name type="scientific">Solibacter usitatus (strain Ellin6076)</name>
    <dbReference type="NCBI Taxonomy" id="234267"/>
    <lineage>
        <taxon>Bacteria</taxon>
        <taxon>Pseudomonadati</taxon>
        <taxon>Acidobacteriota</taxon>
        <taxon>Terriglobia</taxon>
        <taxon>Bryobacterales</taxon>
        <taxon>Solibacteraceae</taxon>
        <taxon>Candidatus Solibacter</taxon>
    </lineage>
</organism>
<name>Q022E6_SOLUE</name>
<accession>Q022E6</accession>
<dbReference type="eggNOG" id="COG4137">
    <property type="taxonomic scope" value="Bacteria"/>
</dbReference>
<keyword evidence="1" id="KW-1133">Transmembrane helix</keyword>
<dbReference type="GO" id="GO:0017004">
    <property type="term" value="P:cytochrome complex assembly"/>
    <property type="evidence" value="ECO:0007669"/>
    <property type="project" value="InterPro"/>
</dbReference>
<dbReference type="PANTHER" id="PTHR38034:SF1">
    <property type="entry name" value="INNER MEMBRANE PROTEIN YPJD"/>
    <property type="match status" value="1"/>
</dbReference>
<dbReference type="InterPro" id="IPR002541">
    <property type="entry name" value="Cyt_c_assembly"/>
</dbReference>
<evidence type="ECO:0000256" key="1">
    <source>
        <dbReference type="SAM" id="Phobius"/>
    </source>
</evidence>
<keyword evidence="1" id="KW-0472">Membrane</keyword>